<dbReference type="Gene3D" id="3.40.50.1820">
    <property type="entry name" value="alpha/beta hydrolase"/>
    <property type="match status" value="1"/>
</dbReference>
<dbReference type="Proteomes" id="UP001207116">
    <property type="component" value="Unassembled WGS sequence"/>
</dbReference>
<proteinExistence type="inferred from homology"/>
<dbReference type="PANTHER" id="PTHR10655">
    <property type="entry name" value="LYSOPHOSPHOLIPASE-RELATED"/>
    <property type="match status" value="1"/>
</dbReference>
<accession>A0AAE3MKI7</accession>
<evidence type="ECO:0000313" key="5">
    <source>
        <dbReference type="Proteomes" id="UP001207116"/>
    </source>
</evidence>
<name>A0AAE3MKI7_9FLAO</name>
<dbReference type="Pfam" id="PF02230">
    <property type="entry name" value="Abhydrolase_2"/>
    <property type="match status" value="1"/>
</dbReference>
<dbReference type="InterPro" id="IPR029058">
    <property type="entry name" value="AB_hydrolase_fold"/>
</dbReference>
<dbReference type="RefSeq" id="WP_266012167.1">
    <property type="nucleotide sequence ID" value="NZ_JAPFQP010000002.1"/>
</dbReference>
<evidence type="ECO:0000256" key="2">
    <source>
        <dbReference type="ARBA" id="ARBA00022801"/>
    </source>
</evidence>
<evidence type="ECO:0000313" key="4">
    <source>
        <dbReference type="EMBL" id="MCX2719485.1"/>
    </source>
</evidence>
<protein>
    <submittedName>
        <fullName evidence="4">Alpha/beta fold hydrolase</fullName>
    </submittedName>
</protein>
<comment type="caution">
    <text evidence="4">The sequence shown here is derived from an EMBL/GenBank/DDBJ whole genome shotgun (WGS) entry which is preliminary data.</text>
</comment>
<reference evidence="4" key="1">
    <citation type="submission" date="2022-11" db="EMBL/GenBank/DDBJ databases">
        <title>The characterization of three novel Bacteroidetes species and genomic analysis of their roles in tidal elemental geochemical cycles.</title>
        <authorList>
            <person name="Ma K.-J."/>
        </authorList>
    </citation>
    <scope>NUCLEOTIDE SEQUENCE</scope>
    <source>
        <strain evidence="4">M415</strain>
    </source>
</reference>
<dbReference type="InterPro" id="IPR003140">
    <property type="entry name" value="PLipase/COase/thioEstase"/>
</dbReference>
<evidence type="ECO:0000256" key="1">
    <source>
        <dbReference type="ARBA" id="ARBA00006499"/>
    </source>
</evidence>
<evidence type="ECO:0000259" key="3">
    <source>
        <dbReference type="Pfam" id="PF02230"/>
    </source>
</evidence>
<dbReference type="InterPro" id="IPR050565">
    <property type="entry name" value="LYPA1-2/EST-like"/>
</dbReference>
<keyword evidence="2 4" id="KW-0378">Hydrolase</keyword>
<dbReference type="GO" id="GO:0016787">
    <property type="term" value="F:hydrolase activity"/>
    <property type="evidence" value="ECO:0007669"/>
    <property type="project" value="UniProtKB-KW"/>
</dbReference>
<organism evidence="4 5">
    <name type="scientific">Lentiprolixibacter aurantiacus</name>
    <dbReference type="NCBI Taxonomy" id="2993939"/>
    <lineage>
        <taxon>Bacteria</taxon>
        <taxon>Pseudomonadati</taxon>
        <taxon>Bacteroidota</taxon>
        <taxon>Flavobacteriia</taxon>
        <taxon>Flavobacteriales</taxon>
        <taxon>Flavobacteriaceae</taxon>
        <taxon>Lentiprolixibacter</taxon>
    </lineage>
</organism>
<comment type="similarity">
    <text evidence="1">Belongs to the AB hydrolase superfamily. AB hydrolase 2 family.</text>
</comment>
<dbReference type="EMBL" id="JAPFQP010000002">
    <property type="protein sequence ID" value="MCX2719485.1"/>
    <property type="molecule type" value="Genomic_DNA"/>
</dbReference>
<dbReference type="AlphaFoldDB" id="A0AAE3MKI7"/>
<dbReference type="PANTHER" id="PTHR10655:SF17">
    <property type="entry name" value="LYSOPHOSPHOLIPASE-LIKE PROTEIN 1"/>
    <property type="match status" value="1"/>
</dbReference>
<gene>
    <name evidence="4" type="ORF">OO016_07725</name>
</gene>
<feature type="domain" description="Phospholipase/carboxylesterase/thioesterase" evidence="3">
    <location>
        <begin position="22"/>
        <end position="216"/>
    </location>
</feature>
<dbReference type="SUPFAM" id="SSF53474">
    <property type="entry name" value="alpha/beta-Hydrolases"/>
    <property type="match status" value="1"/>
</dbReference>
<keyword evidence="5" id="KW-1185">Reference proteome</keyword>
<sequence>MTTAPLSLEHLIRPSQQTQGKPPVIFLFHGYGSNEEDLFSFAPELPGELCVISARAPIPLPPFGNAWYAINFEASQGRWTNVEQALASRELIMKFMDEACDAYGLDKDNITLLGFSQGTVLSYAIALSYPEKIKNLVALSGYIDQNLLLEDFREKDHSKLQVYASHGQIDQVIPMDWALKSQDMLEEIGVNHIFEEYPVGHGVSPQNFSSFKRWLEERLP</sequence>